<dbReference type="EMBL" id="CADCVE010000046">
    <property type="protein sequence ID" value="CAA9454864.1"/>
    <property type="molecule type" value="Genomic_DNA"/>
</dbReference>
<protein>
    <recommendedName>
        <fullName evidence="2">Spore_germination_protein_CgeB</fullName>
    </recommendedName>
</protein>
<proteinExistence type="predicted"/>
<name>A0A6J4QTS9_9ACTN</name>
<reference evidence="1" key="1">
    <citation type="submission" date="2020-02" db="EMBL/GenBank/DDBJ databases">
        <authorList>
            <person name="Meier V. D."/>
        </authorList>
    </citation>
    <scope>NUCLEOTIDE SEQUENCE</scope>
    <source>
        <strain evidence="1">AVDCRST_MAG28</strain>
    </source>
</reference>
<gene>
    <name evidence="1" type="ORF">AVDCRST_MAG28-2288</name>
</gene>
<accession>A0A6J4QTS9</accession>
<evidence type="ECO:0008006" key="2">
    <source>
        <dbReference type="Google" id="ProtNLM"/>
    </source>
</evidence>
<evidence type="ECO:0000313" key="1">
    <source>
        <dbReference type="EMBL" id="CAA9454864.1"/>
    </source>
</evidence>
<sequence>MLALAIHPDEGEDLKALDDNGWRLIDPARVSSTPGDYQRFVRGSKAEFGIAKSGYVVARCGWFSDRSICYLASGRPVVAQETGFGRFLPTGEGLFAFETSDEALASIEALNRDYARHARAARAIAEDHFDSDKVLGRLLEKLGAA</sequence>
<organism evidence="1">
    <name type="scientific">uncultured Rubrobacteraceae bacterium</name>
    <dbReference type="NCBI Taxonomy" id="349277"/>
    <lineage>
        <taxon>Bacteria</taxon>
        <taxon>Bacillati</taxon>
        <taxon>Actinomycetota</taxon>
        <taxon>Rubrobacteria</taxon>
        <taxon>Rubrobacterales</taxon>
        <taxon>Rubrobacteraceae</taxon>
        <taxon>environmental samples</taxon>
    </lineage>
</organism>
<dbReference type="AlphaFoldDB" id="A0A6J4QTS9"/>